<feature type="domain" description="RNA polymerase sigma factor 70 region 4 type 2" evidence="6">
    <location>
        <begin position="135"/>
        <end position="180"/>
    </location>
</feature>
<organism evidence="7 8">
    <name type="scientific">Sphingobacterium yanglingense</name>
    <dbReference type="NCBI Taxonomy" id="1437280"/>
    <lineage>
        <taxon>Bacteria</taxon>
        <taxon>Pseudomonadati</taxon>
        <taxon>Bacteroidota</taxon>
        <taxon>Sphingobacteriia</taxon>
        <taxon>Sphingobacteriales</taxon>
        <taxon>Sphingobacteriaceae</taxon>
        <taxon>Sphingobacterium</taxon>
    </lineage>
</organism>
<dbReference type="InterPro" id="IPR036388">
    <property type="entry name" value="WH-like_DNA-bd_sf"/>
</dbReference>
<evidence type="ECO:0000256" key="1">
    <source>
        <dbReference type="ARBA" id="ARBA00010641"/>
    </source>
</evidence>
<keyword evidence="2" id="KW-0805">Transcription regulation</keyword>
<evidence type="ECO:0000256" key="4">
    <source>
        <dbReference type="ARBA" id="ARBA00023163"/>
    </source>
</evidence>
<dbReference type="AlphaFoldDB" id="A0A4R6W9U8"/>
<dbReference type="EMBL" id="SNYV01000019">
    <property type="protein sequence ID" value="TDQ73525.1"/>
    <property type="molecule type" value="Genomic_DNA"/>
</dbReference>
<dbReference type="SUPFAM" id="SSF88946">
    <property type="entry name" value="Sigma2 domain of RNA polymerase sigma factors"/>
    <property type="match status" value="1"/>
</dbReference>
<dbReference type="Pfam" id="PF04542">
    <property type="entry name" value="Sigma70_r2"/>
    <property type="match status" value="1"/>
</dbReference>
<evidence type="ECO:0000259" key="6">
    <source>
        <dbReference type="Pfam" id="PF08281"/>
    </source>
</evidence>
<dbReference type="InterPro" id="IPR013249">
    <property type="entry name" value="RNA_pol_sigma70_r4_t2"/>
</dbReference>
<dbReference type="Proteomes" id="UP000295292">
    <property type="component" value="Unassembled WGS sequence"/>
</dbReference>
<accession>A0A4R6W9U8</accession>
<feature type="domain" description="RNA polymerase sigma-70 region 2" evidence="5">
    <location>
        <begin position="34"/>
        <end position="101"/>
    </location>
</feature>
<name>A0A4R6W9U8_9SPHI</name>
<dbReference type="PANTHER" id="PTHR43133:SF46">
    <property type="entry name" value="RNA POLYMERASE SIGMA-70 FACTOR ECF SUBFAMILY"/>
    <property type="match status" value="1"/>
</dbReference>
<sequence length="208" mass="24226">MIPSFGQVAMEFNKDDKQDFAAFKSGDDAGYIHLFRRFYHPLCLFALQFKISKEDAEEVVQDILHQLWYKKNDFDSLNKLASFLYVSTRNATLNRLDRNKRLLKNQEQFHVESAASDILNAEQFQNMVYAETLSQLHEAFKKLPTQCAKVMTMLYLEGHTVAEVVEQLQITASTVYVQKKKGIDYLKEYLKPEDYFLITLLLSGFLKN</sequence>
<evidence type="ECO:0000256" key="3">
    <source>
        <dbReference type="ARBA" id="ARBA00023082"/>
    </source>
</evidence>
<dbReference type="Pfam" id="PF08281">
    <property type="entry name" value="Sigma70_r4_2"/>
    <property type="match status" value="1"/>
</dbReference>
<keyword evidence="8" id="KW-1185">Reference proteome</keyword>
<dbReference type="NCBIfam" id="TIGR02937">
    <property type="entry name" value="sigma70-ECF"/>
    <property type="match status" value="1"/>
</dbReference>
<dbReference type="GO" id="GO:0006352">
    <property type="term" value="P:DNA-templated transcription initiation"/>
    <property type="evidence" value="ECO:0007669"/>
    <property type="project" value="InterPro"/>
</dbReference>
<gene>
    <name evidence="7" type="ORF">CLV99_4579</name>
</gene>
<dbReference type="GO" id="GO:0016987">
    <property type="term" value="F:sigma factor activity"/>
    <property type="evidence" value="ECO:0007669"/>
    <property type="project" value="UniProtKB-KW"/>
</dbReference>
<evidence type="ECO:0000259" key="5">
    <source>
        <dbReference type="Pfam" id="PF04542"/>
    </source>
</evidence>
<evidence type="ECO:0000313" key="8">
    <source>
        <dbReference type="Proteomes" id="UP000295292"/>
    </source>
</evidence>
<dbReference type="InterPro" id="IPR014284">
    <property type="entry name" value="RNA_pol_sigma-70_dom"/>
</dbReference>
<dbReference type="InterPro" id="IPR007627">
    <property type="entry name" value="RNA_pol_sigma70_r2"/>
</dbReference>
<keyword evidence="3" id="KW-0731">Sigma factor</keyword>
<dbReference type="Gene3D" id="1.10.10.10">
    <property type="entry name" value="Winged helix-like DNA-binding domain superfamily/Winged helix DNA-binding domain"/>
    <property type="match status" value="1"/>
</dbReference>
<dbReference type="PANTHER" id="PTHR43133">
    <property type="entry name" value="RNA POLYMERASE ECF-TYPE SIGMA FACTO"/>
    <property type="match status" value="1"/>
</dbReference>
<reference evidence="7 8" key="1">
    <citation type="submission" date="2019-03" db="EMBL/GenBank/DDBJ databases">
        <title>Genomic Encyclopedia of Archaeal and Bacterial Type Strains, Phase II (KMG-II): from individual species to whole genera.</title>
        <authorList>
            <person name="Goeker M."/>
        </authorList>
    </citation>
    <scope>NUCLEOTIDE SEQUENCE [LARGE SCALE GENOMIC DNA]</scope>
    <source>
        <strain evidence="7 8">DSM 28353</strain>
    </source>
</reference>
<comment type="caution">
    <text evidence="7">The sequence shown here is derived from an EMBL/GenBank/DDBJ whole genome shotgun (WGS) entry which is preliminary data.</text>
</comment>
<dbReference type="InterPro" id="IPR039425">
    <property type="entry name" value="RNA_pol_sigma-70-like"/>
</dbReference>
<dbReference type="Gene3D" id="1.10.1740.10">
    <property type="match status" value="1"/>
</dbReference>
<dbReference type="InterPro" id="IPR013324">
    <property type="entry name" value="RNA_pol_sigma_r3/r4-like"/>
</dbReference>
<dbReference type="SUPFAM" id="SSF88659">
    <property type="entry name" value="Sigma3 and sigma4 domains of RNA polymerase sigma factors"/>
    <property type="match status" value="1"/>
</dbReference>
<keyword evidence="4" id="KW-0804">Transcription</keyword>
<dbReference type="GO" id="GO:0003677">
    <property type="term" value="F:DNA binding"/>
    <property type="evidence" value="ECO:0007669"/>
    <property type="project" value="InterPro"/>
</dbReference>
<proteinExistence type="inferred from homology"/>
<protein>
    <submittedName>
        <fullName evidence="7">RNA polymerase sigma-70 factor (ECF subfamily)</fullName>
    </submittedName>
</protein>
<comment type="similarity">
    <text evidence="1">Belongs to the sigma-70 factor family. ECF subfamily.</text>
</comment>
<evidence type="ECO:0000313" key="7">
    <source>
        <dbReference type="EMBL" id="TDQ73525.1"/>
    </source>
</evidence>
<dbReference type="InterPro" id="IPR013325">
    <property type="entry name" value="RNA_pol_sigma_r2"/>
</dbReference>
<evidence type="ECO:0000256" key="2">
    <source>
        <dbReference type="ARBA" id="ARBA00023015"/>
    </source>
</evidence>